<proteinExistence type="predicted"/>
<dbReference type="Proteomes" id="UP000225972">
    <property type="component" value="Unassembled WGS sequence"/>
</dbReference>
<keyword evidence="8" id="KW-1185">Reference proteome</keyword>
<dbReference type="PROSITE" id="PS51128">
    <property type="entry name" value="ZF_DKSA_2"/>
    <property type="match status" value="1"/>
</dbReference>
<dbReference type="RefSeq" id="WP_099247616.1">
    <property type="nucleotide sequence ID" value="NZ_FXXP01000002.1"/>
</dbReference>
<reference evidence="8" key="1">
    <citation type="submission" date="2017-05" db="EMBL/GenBank/DDBJ databases">
        <authorList>
            <person name="Rodrigo-Torres L."/>
            <person name="Arahal R. D."/>
            <person name="Lucena T."/>
        </authorList>
    </citation>
    <scope>NUCLEOTIDE SEQUENCE [LARGE SCALE GENOMIC DNA]</scope>
    <source>
        <strain evidence="8">CECT 8649</strain>
    </source>
</reference>
<dbReference type="PANTHER" id="PTHR33823">
    <property type="entry name" value="RNA POLYMERASE-BINDING TRANSCRIPTION FACTOR DKSA-RELATED"/>
    <property type="match status" value="1"/>
</dbReference>
<dbReference type="GO" id="GO:0008270">
    <property type="term" value="F:zinc ion binding"/>
    <property type="evidence" value="ECO:0007669"/>
    <property type="project" value="UniProtKB-KW"/>
</dbReference>
<evidence type="ECO:0000256" key="1">
    <source>
        <dbReference type="ARBA" id="ARBA00022723"/>
    </source>
</evidence>
<feature type="zinc finger region" description="dksA C4-type" evidence="4">
    <location>
        <begin position="78"/>
        <end position="102"/>
    </location>
</feature>
<gene>
    <name evidence="7" type="ORF">TRP8649_03676</name>
</gene>
<evidence type="ECO:0000256" key="4">
    <source>
        <dbReference type="PROSITE-ProRule" id="PRU00510"/>
    </source>
</evidence>
<dbReference type="InterPro" id="IPR000962">
    <property type="entry name" value="Znf_DskA_TraR"/>
</dbReference>
<evidence type="ECO:0000313" key="8">
    <source>
        <dbReference type="Proteomes" id="UP000225972"/>
    </source>
</evidence>
<evidence type="ECO:0000313" key="7">
    <source>
        <dbReference type="EMBL" id="SMX29539.1"/>
    </source>
</evidence>
<dbReference type="Gene3D" id="1.20.120.910">
    <property type="entry name" value="DksA, coiled-coil domain"/>
    <property type="match status" value="1"/>
</dbReference>
<feature type="domain" description="Zinc finger DksA/TraR C4-type" evidence="5">
    <location>
        <begin position="73"/>
        <end position="105"/>
    </location>
</feature>
<dbReference type="EMBL" id="FXXP01000002">
    <property type="protein sequence ID" value="SMX29539.1"/>
    <property type="molecule type" value="Genomic_DNA"/>
</dbReference>
<evidence type="ECO:0000256" key="3">
    <source>
        <dbReference type="ARBA" id="ARBA00022833"/>
    </source>
</evidence>
<feature type="domain" description="DnaK suppressor protein-like N-terminal" evidence="6">
    <location>
        <begin position="10"/>
        <end position="70"/>
    </location>
</feature>
<keyword evidence="2" id="KW-0863">Zinc-finger</keyword>
<dbReference type="Pfam" id="PF21173">
    <property type="entry name" value="DksA-like_N"/>
    <property type="match status" value="1"/>
</dbReference>
<protein>
    <submittedName>
        <fullName evidence="7">RNA polymerase-binding transcription factor</fullName>
    </submittedName>
</protein>
<dbReference type="AlphaFoldDB" id="A0A238JFV9"/>
<sequence>MSHHKNKLSLLNRLRELGVRLNGIEDALEAPHSKDWEEAAVEREDEEVLERLGQSGQAEIARIKSALARLESGDYGICVKCGEEISEKRLELLPDAAACVKCAGGQT</sequence>
<dbReference type="SUPFAM" id="SSF57716">
    <property type="entry name" value="Glucocorticoid receptor-like (DNA-binding domain)"/>
    <property type="match status" value="1"/>
</dbReference>
<dbReference type="PANTHER" id="PTHR33823:SF4">
    <property type="entry name" value="GENERAL STRESS PROTEIN 16O"/>
    <property type="match status" value="1"/>
</dbReference>
<dbReference type="InterPro" id="IPR048487">
    <property type="entry name" value="DksA-like_N"/>
</dbReference>
<keyword evidence="1" id="KW-0479">Metal-binding</keyword>
<evidence type="ECO:0000259" key="5">
    <source>
        <dbReference type="Pfam" id="PF01258"/>
    </source>
</evidence>
<evidence type="ECO:0000259" key="6">
    <source>
        <dbReference type="Pfam" id="PF21173"/>
    </source>
</evidence>
<evidence type="ECO:0000256" key="2">
    <source>
        <dbReference type="ARBA" id="ARBA00022771"/>
    </source>
</evidence>
<keyword evidence="3" id="KW-0862">Zinc</keyword>
<accession>A0A238JFV9</accession>
<name>A0A238JFV9_9RHOB</name>
<organism evidence="7 8">
    <name type="scientific">Pelagimonas phthalicica</name>
    <dbReference type="NCBI Taxonomy" id="1037362"/>
    <lineage>
        <taxon>Bacteria</taxon>
        <taxon>Pseudomonadati</taxon>
        <taxon>Pseudomonadota</taxon>
        <taxon>Alphaproteobacteria</taxon>
        <taxon>Rhodobacterales</taxon>
        <taxon>Roseobacteraceae</taxon>
        <taxon>Pelagimonas</taxon>
    </lineage>
</organism>
<dbReference type="Pfam" id="PF01258">
    <property type="entry name" value="zf-dskA_traR"/>
    <property type="match status" value="1"/>
</dbReference>
<dbReference type="OrthoDB" id="1121111at2"/>